<sequence length="157" mass="17466">MSLYLRWDNHPMFSPVLNERRGGVRFLLTKNHPVPTPTIRVGTPVDPLNGPQPGIQHEGSQVKCCAALGSHLRHASCYWQHTPGEFYKATTRRGGGILDVDDDVLVYYLVKMQALGDGKMTRFTSFNTGTSVKNGIARRVTLRDTSVTRDTSLEPVN</sequence>
<organism evidence="1">
    <name type="scientific">Spodoptera frugiperda</name>
    <name type="common">Fall armyworm</name>
    <dbReference type="NCBI Taxonomy" id="7108"/>
    <lineage>
        <taxon>Eukaryota</taxon>
        <taxon>Metazoa</taxon>
        <taxon>Ecdysozoa</taxon>
        <taxon>Arthropoda</taxon>
        <taxon>Hexapoda</taxon>
        <taxon>Insecta</taxon>
        <taxon>Pterygota</taxon>
        <taxon>Neoptera</taxon>
        <taxon>Endopterygota</taxon>
        <taxon>Lepidoptera</taxon>
        <taxon>Glossata</taxon>
        <taxon>Ditrysia</taxon>
        <taxon>Noctuoidea</taxon>
        <taxon>Noctuidae</taxon>
        <taxon>Amphipyrinae</taxon>
        <taxon>Spodoptera</taxon>
    </lineage>
</organism>
<protein>
    <submittedName>
        <fullName evidence="1">SFRICE_022820</fullName>
    </submittedName>
</protein>
<dbReference type="EMBL" id="ODYU01000619">
    <property type="protein sequence ID" value="SOQ35718.1"/>
    <property type="molecule type" value="Genomic_DNA"/>
</dbReference>
<proteinExistence type="predicted"/>
<gene>
    <name evidence="1" type="ORF">SFRICE_022820</name>
</gene>
<reference evidence="1" key="1">
    <citation type="submission" date="2016-07" db="EMBL/GenBank/DDBJ databases">
        <authorList>
            <person name="Bretaudeau A."/>
        </authorList>
    </citation>
    <scope>NUCLEOTIDE SEQUENCE</scope>
    <source>
        <strain evidence="1">Rice</strain>
        <tissue evidence="1">Whole body</tissue>
    </source>
</reference>
<evidence type="ECO:0000313" key="1">
    <source>
        <dbReference type="EMBL" id="SOQ35718.1"/>
    </source>
</evidence>
<accession>A0A2H1V4E9</accession>
<name>A0A2H1V4E9_SPOFR</name>
<dbReference type="AlphaFoldDB" id="A0A2H1V4E9"/>